<accession>H7FZF8</accession>
<gene>
    <name evidence="2" type="ORF">SMXD51_02828</name>
</gene>
<name>H7FZF8_9LACO</name>
<feature type="transmembrane region" description="Helical" evidence="1">
    <location>
        <begin position="6"/>
        <end position="26"/>
    </location>
</feature>
<keyword evidence="1" id="KW-0812">Transmembrane</keyword>
<reference evidence="2 3" key="1">
    <citation type="journal article" date="2012" name="J. Bacteriol.">
        <title>Genome Sequence of Lactobacillus salivarius SMXD51, a Potential Probiotic Strain Isolated from Chicken Cecum, Showing Anti-Campylobacter Activity.</title>
        <authorList>
            <person name="Kergourlay G."/>
            <person name="Messaoudi S."/>
            <person name="Dousset X."/>
            <person name="Prevost H."/>
        </authorList>
    </citation>
    <scope>NUCLEOTIDE SEQUENCE [LARGE SCALE GENOMIC DNA]</scope>
    <source>
        <strain evidence="2 3">SMXD51</strain>
    </source>
</reference>
<evidence type="ECO:0000313" key="2">
    <source>
        <dbReference type="EMBL" id="EIA32908.1"/>
    </source>
</evidence>
<comment type="caution">
    <text evidence="2">The sequence shown here is derived from an EMBL/GenBank/DDBJ whole genome shotgun (WGS) entry which is preliminary data.</text>
</comment>
<dbReference type="Proteomes" id="UP000003657">
    <property type="component" value="Unassembled WGS sequence"/>
</dbReference>
<keyword evidence="1" id="KW-0472">Membrane</keyword>
<evidence type="ECO:0000256" key="1">
    <source>
        <dbReference type="SAM" id="Phobius"/>
    </source>
</evidence>
<evidence type="ECO:0000313" key="3">
    <source>
        <dbReference type="Proteomes" id="UP000003657"/>
    </source>
</evidence>
<dbReference type="EMBL" id="AICL01000003">
    <property type="protein sequence ID" value="EIA32908.1"/>
    <property type="molecule type" value="Genomic_DNA"/>
</dbReference>
<organism evidence="2 3">
    <name type="scientific">Ligilactobacillus salivarius SMXD51</name>
    <dbReference type="NCBI Taxonomy" id="1108963"/>
    <lineage>
        <taxon>Bacteria</taxon>
        <taxon>Bacillati</taxon>
        <taxon>Bacillota</taxon>
        <taxon>Bacilli</taxon>
        <taxon>Lactobacillales</taxon>
        <taxon>Lactobacillaceae</taxon>
        <taxon>Ligilactobacillus</taxon>
    </lineage>
</organism>
<dbReference type="AlphaFoldDB" id="H7FZF8"/>
<protein>
    <submittedName>
        <fullName evidence="2">Uncharacterized protein</fullName>
    </submittedName>
</protein>
<sequence length="88" mass="9978">MKYPKLTAPITITMIIATVTTIFLKLLDFEFTCDLLKFLDLILESSFCFSYVLSILLSDIVSLDCTPDNLLPQFSQKEASTEFGKPQF</sequence>
<keyword evidence="1" id="KW-1133">Transmembrane helix</keyword>
<dbReference type="HOGENOM" id="CLU_2465190_0_0_9"/>
<proteinExistence type="predicted"/>
<dbReference type="PATRIC" id="fig|1108963.3.peg.1258"/>